<evidence type="ECO:0000313" key="1">
    <source>
        <dbReference type="EMBL" id="KAI0043467.1"/>
    </source>
</evidence>
<reference evidence="1" key="1">
    <citation type="submission" date="2021-02" db="EMBL/GenBank/DDBJ databases">
        <authorList>
            <consortium name="DOE Joint Genome Institute"/>
            <person name="Ahrendt S."/>
            <person name="Looney B.P."/>
            <person name="Miyauchi S."/>
            <person name="Morin E."/>
            <person name="Drula E."/>
            <person name="Courty P.E."/>
            <person name="Chicoki N."/>
            <person name="Fauchery L."/>
            <person name="Kohler A."/>
            <person name="Kuo A."/>
            <person name="Labutti K."/>
            <person name="Pangilinan J."/>
            <person name="Lipzen A."/>
            <person name="Riley R."/>
            <person name="Andreopoulos W."/>
            <person name="He G."/>
            <person name="Johnson J."/>
            <person name="Barry K.W."/>
            <person name="Grigoriev I.V."/>
            <person name="Nagy L."/>
            <person name="Hibbett D."/>
            <person name="Henrissat B."/>
            <person name="Matheny P.B."/>
            <person name="Labbe J."/>
            <person name="Martin F."/>
        </authorList>
    </citation>
    <scope>NUCLEOTIDE SEQUENCE</scope>
    <source>
        <strain evidence="1">FP105234-sp</strain>
    </source>
</reference>
<sequence length="703" mass="77314">MSSRSSSSDLSYGTETRYRTDTASDPLSEPLQTPLTPPPDPLDIHDDPPDPNRYSVVSISSLEPRRRHRSRHSGSLYNELSRMMSITEREAKEMRKGLSAALDKLEQSRARATHAERMALDMTQRVREANEHRLAATRQGQVTREELGMYKLQLSNAHAEIQRAQEMLRDQERMRHEAEASAARARDTARKLNQDRLIDLAREEGRKNGYREGLSVGQRIGRYDGGLDMDYEGTPRGRDTLTGMLPDTNYLDDLYANDFGENNARPDAAPPSRFVEELESMNGTAPPATPPLRRRLIHEFQRSDQPPTPAPQMPIGQPITDTYSFPPHTPIHVRQPSSEASVASSSSLPAAPMHPGNRIVSSGPTMPTIPEVVNTEPSSSRPSSRRRSNAAGASQDTFFGGDLGRDGFPAMEQMQDGAGAPVYPMPPFDPYRSPHRGHISVNRPPPDEDLDTAGPYVFAVPPPGSVDGFASPRAGASIRREFSPPPPPVMNDYGSQGPADQRTFTPPRPESFADQPTGRTFDPPPPGTVNDGFGNRSARGRSITREFSPPPPGSFAMPSGGHVPAGYGAPPDPYSSRFSGEMSNQHPRTNGAGRSHEENQRMADILVRHPDSSERPLSQQVATPPRSGPPRRRPQVKMPDRLGPVNPQEMYRRPESSAHARSQSAYGSEGGRREYATQRADSLHRRSSSAAAPEVYIQTPISL</sequence>
<accession>A0ACB8RHS0</accession>
<keyword evidence="2" id="KW-1185">Reference proteome</keyword>
<reference evidence="1" key="2">
    <citation type="journal article" date="2022" name="New Phytol.">
        <title>Evolutionary transition to the ectomycorrhizal habit in the genomes of a hyperdiverse lineage of mushroom-forming fungi.</title>
        <authorList>
            <person name="Looney B."/>
            <person name="Miyauchi S."/>
            <person name="Morin E."/>
            <person name="Drula E."/>
            <person name="Courty P.E."/>
            <person name="Kohler A."/>
            <person name="Kuo A."/>
            <person name="LaButti K."/>
            <person name="Pangilinan J."/>
            <person name="Lipzen A."/>
            <person name="Riley R."/>
            <person name="Andreopoulos W."/>
            <person name="He G."/>
            <person name="Johnson J."/>
            <person name="Nolan M."/>
            <person name="Tritt A."/>
            <person name="Barry K.W."/>
            <person name="Grigoriev I.V."/>
            <person name="Nagy L.G."/>
            <person name="Hibbett D."/>
            <person name="Henrissat B."/>
            <person name="Matheny P.B."/>
            <person name="Labbe J."/>
            <person name="Martin F.M."/>
        </authorList>
    </citation>
    <scope>NUCLEOTIDE SEQUENCE</scope>
    <source>
        <strain evidence="1">FP105234-sp</strain>
    </source>
</reference>
<dbReference type="EMBL" id="MU276017">
    <property type="protein sequence ID" value="KAI0043467.1"/>
    <property type="molecule type" value="Genomic_DNA"/>
</dbReference>
<comment type="caution">
    <text evidence="1">The sequence shown here is derived from an EMBL/GenBank/DDBJ whole genome shotgun (WGS) entry which is preliminary data.</text>
</comment>
<name>A0ACB8RHS0_9AGAM</name>
<gene>
    <name evidence="1" type="ORF">FA95DRAFT_398249</name>
</gene>
<dbReference type="Proteomes" id="UP000814033">
    <property type="component" value="Unassembled WGS sequence"/>
</dbReference>
<organism evidence="1 2">
    <name type="scientific">Auriscalpium vulgare</name>
    <dbReference type="NCBI Taxonomy" id="40419"/>
    <lineage>
        <taxon>Eukaryota</taxon>
        <taxon>Fungi</taxon>
        <taxon>Dikarya</taxon>
        <taxon>Basidiomycota</taxon>
        <taxon>Agaricomycotina</taxon>
        <taxon>Agaricomycetes</taxon>
        <taxon>Russulales</taxon>
        <taxon>Auriscalpiaceae</taxon>
        <taxon>Auriscalpium</taxon>
    </lineage>
</organism>
<protein>
    <submittedName>
        <fullName evidence="1">Uncharacterized protein</fullName>
    </submittedName>
</protein>
<evidence type="ECO:0000313" key="2">
    <source>
        <dbReference type="Proteomes" id="UP000814033"/>
    </source>
</evidence>
<proteinExistence type="predicted"/>